<evidence type="ECO:0000256" key="2">
    <source>
        <dbReference type="ARBA" id="ARBA00022898"/>
    </source>
</evidence>
<gene>
    <name evidence="5" type="ORF">G4Z14_18135</name>
</gene>
<dbReference type="Gene3D" id="3.40.640.10">
    <property type="entry name" value="Type I PLP-dependent aspartate aminotransferase-like (Major domain)"/>
    <property type="match status" value="1"/>
</dbReference>
<organism evidence="5 6">
    <name type="scientific">Tabrizicola oligotrophica</name>
    <dbReference type="NCBI Taxonomy" id="2710650"/>
    <lineage>
        <taxon>Bacteria</taxon>
        <taxon>Pseudomonadati</taxon>
        <taxon>Pseudomonadota</taxon>
        <taxon>Alphaproteobacteria</taxon>
        <taxon>Rhodobacterales</taxon>
        <taxon>Paracoccaceae</taxon>
        <taxon>Tabrizicola</taxon>
    </lineage>
</organism>
<proteinExistence type="predicted"/>
<protein>
    <submittedName>
        <fullName evidence="5">Alanine--glyoxylate aminotransferase family protein</fullName>
    </submittedName>
</protein>
<dbReference type="PANTHER" id="PTHR21152:SF40">
    <property type="entry name" value="ALANINE--GLYOXYLATE AMINOTRANSFERASE"/>
    <property type="match status" value="1"/>
</dbReference>
<dbReference type="PANTHER" id="PTHR21152">
    <property type="entry name" value="AMINOTRANSFERASE CLASS V"/>
    <property type="match status" value="1"/>
</dbReference>
<dbReference type="InterPro" id="IPR015421">
    <property type="entry name" value="PyrdxlP-dep_Trfase_major"/>
</dbReference>
<accession>A0A6M0QXL5</accession>
<dbReference type="InterPro" id="IPR015422">
    <property type="entry name" value="PyrdxlP-dep_Trfase_small"/>
</dbReference>
<dbReference type="EMBL" id="JAAIVJ010000024">
    <property type="protein sequence ID" value="NEY92205.1"/>
    <property type="molecule type" value="Genomic_DNA"/>
</dbReference>
<feature type="modified residue" description="N6-(pyridoxal phosphate)lysine" evidence="4">
    <location>
        <position position="217"/>
    </location>
</feature>
<dbReference type="GO" id="GO:0019265">
    <property type="term" value="P:glycine biosynthetic process, by transamination of glyoxylate"/>
    <property type="evidence" value="ECO:0007669"/>
    <property type="project" value="TreeGrafter"/>
</dbReference>
<evidence type="ECO:0000256" key="4">
    <source>
        <dbReference type="PIRSR" id="PIRSR000524-50"/>
    </source>
</evidence>
<feature type="binding site" evidence="3">
    <location>
        <position position="365"/>
    </location>
    <ligand>
        <name>substrate</name>
    </ligand>
</feature>
<comment type="cofactor">
    <cofactor evidence="1 4">
        <name>pyridoxal 5'-phosphate</name>
        <dbReference type="ChEBI" id="CHEBI:597326"/>
    </cofactor>
</comment>
<dbReference type="Proteomes" id="UP000477782">
    <property type="component" value="Unassembled WGS sequence"/>
</dbReference>
<reference evidence="5 6" key="1">
    <citation type="submission" date="2020-02" db="EMBL/GenBank/DDBJ databases">
        <authorList>
            <person name="Chen W.-M."/>
        </authorList>
    </citation>
    <scope>NUCLEOTIDE SEQUENCE [LARGE SCALE GENOMIC DNA]</scope>
    <source>
        <strain evidence="5 6">KMS-5</strain>
    </source>
</reference>
<name>A0A6M0QXL5_9RHOB</name>
<dbReference type="InterPro" id="IPR024169">
    <property type="entry name" value="SP_NH2Trfase/AEP_transaminase"/>
</dbReference>
<evidence type="ECO:0000256" key="3">
    <source>
        <dbReference type="PIRSR" id="PIRSR000524-1"/>
    </source>
</evidence>
<dbReference type="AlphaFoldDB" id="A0A6M0QXL5"/>
<evidence type="ECO:0000313" key="6">
    <source>
        <dbReference type="Proteomes" id="UP000477782"/>
    </source>
</evidence>
<keyword evidence="6" id="KW-1185">Reference proteome</keyword>
<keyword evidence="5" id="KW-0808">Transferase</keyword>
<dbReference type="SUPFAM" id="SSF53383">
    <property type="entry name" value="PLP-dependent transferases"/>
    <property type="match status" value="1"/>
</dbReference>
<dbReference type="Gene3D" id="3.90.1150.10">
    <property type="entry name" value="Aspartate Aminotransferase, domain 1"/>
    <property type="match status" value="1"/>
</dbReference>
<evidence type="ECO:0000313" key="5">
    <source>
        <dbReference type="EMBL" id="NEY92205.1"/>
    </source>
</evidence>
<dbReference type="GO" id="GO:0004760">
    <property type="term" value="F:L-serine-pyruvate transaminase activity"/>
    <property type="evidence" value="ECO:0007669"/>
    <property type="project" value="TreeGrafter"/>
</dbReference>
<keyword evidence="5" id="KW-0032">Aminotransferase</keyword>
<dbReference type="GO" id="GO:0008453">
    <property type="term" value="F:alanine-glyoxylate transaminase activity"/>
    <property type="evidence" value="ECO:0007669"/>
    <property type="project" value="TreeGrafter"/>
</dbReference>
<comment type="caution">
    <text evidence="5">The sequence shown here is derived from an EMBL/GenBank/DDBJ whole genome shotgun (WGS) entry which is preliminary data.</text>
</comment>
<dbReference type="RefSeq" id="WP_164628308.1">
    <property type="nucleotide sequence ID" value="NZ_JAAIVJ010000024.1"/>
</dbReference>
<sequence length="415" mass="43648">MTQTAIPSALTIPETLAAGPGPGNTDARVLAAFANAGLADHMQADVLRGMIECKLMLREIWGTKNVHTFGVAGTGWSGLDCLFSAIGPGDKVVAFVNGTFSGIDALTVRMKAASRENLAANSLDPKPANVTVITVPHGQSVLGEVVEAALAAHKPTWAVMAHWETGSGRINDLRGFSDACERHGVMGLVDAVSSLGIEDFAIDDFPGVAGWASCPQKGVLCLPLTYAPVSFTDRYIAHLKANGASTYVHHPILEARHWAIIDGKDAAAGTYHRTHSGYAVAAFHEALRINLQHGKAQKARDYAFHEAALRAAVIALGCDVTSNMTSLVVLNLPSALAGREKELVQACRATGFGIWPTLSEPVQVRIGILNQLSEAAITDIVTRFAAAMNAMGGKVDASAALAALGRHYGRDMAAE</sequence>
<dbReference type="PIRSF" id="PIRSF000524">
    <property type="entry name" value="SPT"/>
    <property type="match status" value="1"/>
</dbReference>
<keyword evidence="2 4" id="KW-0663">Pyridoxal phosphate</keyword>
<dbReference type="InterPro" id="IPR015424">
    <property type="entry name" value="PyrdxlP-dep_Trfase"/>
</dbReference>
<evidence type="ECO:0000256" key="1">
    <source>
        <dbReference type="ARBA" id="ARBA00001933"/>
    </source>
</evidence>